<sequence>MKIQERHRFPGGEVVQHGEGVVEAKMKKQNFTAAPGQYVFIKCADVSRFEWHRFTLTQCPSSEDASFSIHCKSLGDWTEKFADRLFLTKSEETQDTGQACLIQNGEYSNDVTSNIKIAVDGPYGSPCMDVWSYDVSLCIATGIGVTPFAALINELRHKIRTGKRLKLRRLYFCVDLRDSSTTIWLHQQDAIIQRNLHGKRCSDREAGENPSVNMILAPA</sequence>
<keyword evidence="1" id="KW-0560">Oxidoreductase</keyword>
<organism evidence="4 5">
    <name type="scientific">Desmophyllum pertusum</name>
    <dbReference type="NCBI Taxonomy" id="174260"/>
    <lineage>
        <taxon>Eukaryota</taxon>
        <taxon>Metazoa</taxon>
        <taxon>Cnidaria</taxon>
        <taxon>Anthozoa</taxon>
        <taxon>Hexacorallia</taxon>
        <taxon>Scleractinia</taxon>
        <taxon>Caryophylliina</taxon>
        <taxon>Caryophylliidae</taxon>
        <taxon>Desmophyllum</taxon>
    </lineage>
</organism>
<reference evidence="4" key="1">
    <citation type="submission" date="2023-01" db="EMBL/GenBank/DDBJ databases">
        <title>Genome assembly of the deep-sea coral Lophelia pertusa.</title>
        <authorList>
            <person name="Herrera S."/>
            <person name="Cordes E."/>
        </authorList>
    </citation>
    <scope>NUCLEOTIDE SEQUENCE</scope>
    <source>
        <strain evidence="4">USNM1676648</strain>
        <tissue evidence="4">Polyp</tissue>
    </source>
</reference>
<dbReference type="InterPro" id="IPR013112">
    <property type="entry name" value="FAD-bd_8"/>
</dbReference>
<dbReference type="Pfam" id="PF08022">
    <property type="entry name" value="FAD_binding_8"/>
    <property type="match status" value="1"/>
</dbReference>
<evidence type="ECO:0000256" key="1">
    <source>
        <dbReference type="ARBA" id="ARBA00023002"/>
    </source>
</evidence>
<dbReference type="InterPro" id="IPR017927">
    <property type="entry name" value="FAD-bd_FR_type"/>
</dbReference>
<dbReference type="InterPro" id="IPR017938">
    <property type="entry name" value="Riboflavin_synthase-like_b-brl"/>
</dbReference>
<gene>
    <name evidence="4" type="ORF">OS493_018398</name>
</gene>
<proteinExistence type="predicted"/>
<dbReference type="SUPFAM" id="SSF52343">
    <property type="entry name" value="Ferredoxin reductase-like, C-terminal NADP-linked domain"/>
    <property type="match status" value="1"/>
</dbReference>
<dbReference type="Gene3D" id="3.40.50.80">
    <property type="entry name" value="Nucleotide-binding domain of ferredoxin-NADP reductase (FNR) module"/>
    <property type="match status" value="1"/>
</dbReference>
<dbReference type="GO" id="GO:0006952">
    <property type="term" value="P:defense response"/>
    <property type="evidence" value="ECO:0007669"/>
    <property type="project" value="TreeGrafter"/>
</dbReference>
<dbReference type="PANTHER" id="PTHR11972">
    <property type="entry name" value="NADPH OXIDASE"/>
    <property type="match status" value="1"/>
</dbReference>
<protein>
    <recommendedName>
        <fullName evidence="3">FAD-binding FR-type domain-containing protein</fullName>
    </recommendedName>
</protein>
<keyword evidence="5" id="KW-1185">Reference proteome</keyword>
<comment type="caution">
    <text evidence="4">The sequence shown here is derived from an EMBL/GenBank/DDBJ whole genome shotgun (WGS) entry which is preliminary data.</text>
</comment>
<dbReference type="Proteomes" id="UP001163046">
    <property type="component" value="Unassembled WGS sequence"/>
</dbReference>
<dbReference type="CDD" id="cd06186">
    <property type="entry name" value="NOX_Duox_like_FAD_NADP"/>
    <property type="match status" value="1"/>
</dbReference>
<dbReference type="InterPro" id="IPR000778">
    <property type="entry name" value="Cyt_b245_heavy_chain"/>
</dbReference>
<dbReference type="InterPro" id="IPR050369">
    <property type="entry name" value="RBOH/FRE"/>
</dbReference>
<dbReference type="GO" id="GO:0043020">
    <property type="term" value="C:NADPH oxidase complex"/>
    <property type="evidence" value="ECO:0007669"/>
    <property type="project" value="TreeGrafter"/>
</dbReference>
<evidence type="ECO:0000313" key="4">
    <source>
        <dbReference type="EMBL" id="KAJ7391355.1"/>
    </source>
</evidence>
<feature type="domain" description="FAD-binding FR-type" evidence="3">
    <location>
        <begin position="1"/>
        <end position="129"/>
    </location>
</feature>
<dbReference type="AlphaFoldDB" id="A0A9X0A1G6"/>
<evidence type="ECO:0000313" key="5">
    <source>
        <dbReference type="Proteomes" id="UP001163046"/>
    </source>
</evidence>
<dbReference type="PANTHER" id="PTHR11972:SF153">
    <property type="entry name" value="SUPEROXIDE-GENERATING NADPH OXIDASE HEAVY CHAIN SUBUNIT A"/>
    <property type="match status" value="1"/>
</dbReference>
<dbReference type="OrthoDB" id="167398at2759"/>
<comment type="catalytic activity">
    <reaction evidence="2">
        <text>NADPH + 2 O2 = 2 superoxide + NADP(+) + H(+)</text>
        <dbReference type="Rhea" id="RHEA:63180"/>
        <dbReference type="ChEBI" id="CHEBI:15378"/>
        <dbReference type="ChEBI" id="CHEBI:15379"/>
        <dbReference type="ChEBI" id="CHEBI:18421"/>
        <dbReference type="ChEBI" id="CHEBI:57783"/>
        <dbReference type="ChEBI" id="CHEBI:58349"/>
    </reaction>
</comment>
<name>A0A9X0A1G6_9CNID</name>
<accession>A0A9X0A1G6</accession>
<dbReference type="PROSITE" id="PS51384">
    <property type="entry name" value="FAD_FR"/>
    <property type="match status" value="1"/>
</dbReference>
<dbReference type="InterPro" id="IPR039261">
    <property type="entry name" value="FNR_nucleotide-bd"/>
</dbReference>
<evidence type="ECO:0000256" key="2">
    <source>
        <dbReference type="ARBA" id="ARBA00049908"/>
    </source>
</evidence>
<dbReference type="GO" id="GO:0042554">
    <property type="term" value="P:superoxide anion generation"/>
    <property type="evidence" value="ECO:0007669"/>
    <property type="project" value="TreeGrafter"/>
</dbReference>
<dbReference type="SUPFAM" id="SSF63380">
    <property type="entry name" value="Riboflavin synthase domain-like"/>
    <property type="match status" value="1"/>
</dbReference>
<evidence type="ECO:0000259" key="3">
    <source>
        <dbReference type="PROSITE" id="PS51384"/>
    </source>
</evidence>
<dbReference type="PRINTS" id="PR00466">
    <property type="entry name" value="GP91PHOX"/>
</dbReference>
<dbReference type="GO" id="GO:0016175">
    <property type="term" value="F:superoxide-generating NAD(P)H oxidase activity"/>
    <property type="evidence" value="ECO:0007669"/>
    <property type="project" value="TreeGrafter"/>
</dbReference>
<dbReference type="EMBL" id="MU825406">
    <property type="protein sequence ID" value="KAJ7391355.1"/>
    <property type="molecule type" value="Genomic_DNA"/>
</dbReference>